<dbReference type="GO" id="GO:0005635">
    <property type="term" value="C:nuclear envelope"/>
    <property type="evidence" value="ECO:0007669"/>
    <property type="project" value="TreeGrafter"/>
</dbReference>
<dbReference type="PANTHER" id="PTHR10250">
    <property type="entry name" value="MICROSOMAL GLUTATHIONE S-TRANSFERASE"/>
    <property type="match status" value="1"/>
</dbReference>
<comment type="catalytic activity">
    <reaction evidence="16">
        <text>leukotriene C4 = leukotriene A4 + glutathione</text>
        <dbReference type="Rhea" id="RHEA:17617"/>
        <dbReference type="ChEBI" id="CHEBI:57463"/>
        <dbReference type="ChEBI" id="CHEBI:57925"/>
        <dbReference type="ChEBI" id="CHEBI:57973"/>
        <dbReference type="EC" id="4.4.1.20"/>
    </reaction>
    <physiologicalReaction direction="right-to-left" evidence="16">
        <dbReference type="Rhea" id="RHEA:17619"/>
    </physiologicalReaction>
</comment>
<comment type="pathway">
    <text evidence="14">Lipid metabolism; arachidonate metabolism.</text>
</comment>
<gene>
    <name evidence="22" type="ORF">ACHHYP_17298</name>
</gene>
<dbReference type="Gene3D" id="1.20.120.550">
    <property type="entry name" value="Membrane associated eicosanoid/glutathione metabolism-like domain"/>
    <property type="match status" value="1"/>
</dbReference>
<dbReference type="GO" id="GO:0006691">
    <property type="term" value="P:leukotriene metabolic process"/>
    <property type="evidence" value="ECO:0007669"/>
    <property type="project" value="UniProtKB-ARBA"/>
</dbReference>
<evidence type="ECO:0000256" key="4">
    <source>
        <dbReference type="ARBA" id="ARBA00022787"/>
    </source>
</evidence>
<evidence type="ECO:0000256" key="14">
    <source>
        <dbReference type="ARBA" id="ARBA00037916"/>
    </source>
</evidence>
<keyword evidence="2" id="KW-0808">Transferase</keyword>
<evidence type="ECO:0000256" key="19">
    <source>
        <dbReference type="ARBA" id="ARBA00075145"/>
    </source>
</evidence>
<evidence type="ECO:0000256" key="18">
    <source>
        <dbReference type="ARBA" id="ARBA00069748"/>
    </source>
</evidence>
<comment type="pathway">
    <text evidence="13">Lipid metabolism; leukotriene C4 biosynthesis.</text>
</comment>
<comment type="catalytic activity">
    <reaction evidence="17">
        <text>15-deoxy-Delta(12,14)-prostaglandin J2 + glutathione = 15-deoxy-Delta(12,14)-prostaglandin J2-S-(R)-glutathione</text>
        <dbReference type="Rhea" id="RHEA:75963"/>
        <dbReference type="ChEBI" id="CHEBI:57925"/>
        <dbReference type="ChEBI" id="CHEBI:85236"/>
        <dbReference type="ChEBI" id="CHEBI:194498"/>
    </reaction>
    <physiologicalReaction direction="left-to-right" evidence="17">
        <dbReference type="Rhea" id="RHEA:75964"/>
    </physiologicalReaction>
</comment>
<evidence type="ECO:0000256" key="11">
    <source>
        <dbReference type="ARBA" id="ARBA00023239"/>
    </source>
</evidence>
<sequence length="144" mass="15566">MTVAFVLQPEHGYVILVGVLTGFVNAWAGMKVGSARKLYDIKYPQMYAEKADKNFNAFNCVQRAHQNLVENLPVHFMLLATSSLFRPGYAAIAGLVRVLGFIAYVQGYASGNPAKRMNGGFGYLGLFASIGLSIEAAITLINSA</sequence>
<dbReference type="GO" id="GO:0006629">
    <property type="term" value="P:lipid metabolic process"/>
    <property type="evidence" value="ECO:0007669"/>
    <property type="project" value="UniProtKB-KW"/>
</dbReference>
<keyword evidence="4" id="KW-1000">Mitochondrion outer membrane</keyword>
<dbReference type="GO" id="GO:0004464">
    <property type="term" value="F:leukotriene-C4 synthase activity"/>
    <property type="evidence" value="ECO:0007669"/>
    <property type="project" value="UniProtKB-EC"/>
</dbReference>
<dbReference type="InterPro" id="IPR023352">
    <property type="entry name" value="MAPEG-like_dom_sf"/>
</dbReference>
<evidence type="ECO:0000256" key="16">
    <source>
        <dbReference type="ARBA" id="ARBA00049298"/>
    </source>
</evidence>
<keyword evidence="11" id="KW-0456">Lyase</keyword>
<evidence type="ECO:0000256" key="15">
    <source>
        <dbReference type="ARBA" id="ARBA00039056"/>
    </source>
</evidence>
<feature type="transmembrane region" description="Helical" evidence="21">
    <location>
        <begin position="12"/>
        <end position="30"/>
    </location>
</feature>
<evidence type="ECO:0000256" key="10">
    <source>
        <dbReference type="ARBA" id="ARBA00023139"/>
    </source>
</evidence>
<evidence type="ECO:0000256" key="3">
    <source>
        <dbReference type="ARBA" id="ARBA00022692"/>
    </source>
</evidence>
<keyword evidence="7" id="KW-0443">Lipid metabolism</keyword>
<evidence type="ECO:0000256" key="12">
    <source>
        <dbReference type="ARBA" id="ARBA00023288"/>
    </source>
</evidence>
<dbReference type="AlphaFoldDB" id="A0A1V9Y4P0"/>
<accession>A0A1V9Y4P0</accession>
<dbReference type="InterPro" id="IPR001129">
    <property type="entry name" value="Membr-assoc_MAPEG"/>
</dbReference>
<evidence type="ECO:0000256" key="1">
    <source>
        <dbReference type="ARBA" id="ARBA00004374"/>
    </source>
</evidence>
<evidence type="ECO:0000256" key="21">
    <source>
        <dbReference type="SAM" id="Phobius"/>
    </source>
</evidence>
<dbReference type="Proteomes" id="UP000243579">
    <property type="component" value="Unassembled WGS sequence"/>
</dbReference>
<dbReference type="EMBL" id="JNBR01002881">
    <property type="protein sequence ID" value="OQR80691.1"/>
    <property type="molecule type" value="Genomic_DNA"/>
</dbReference>
<protein>
    <recommendedName>
        <fullName evidence="18">Glutathione S-transferase 3, mitochondrial</fullName>
        <ecNumber evidence="15">4.4.1.20</ecNumber>
    </recommendedName>
    <alternativeName>
        <fullName evidence="19">Glutathione peroxidase MGST3</fullName>
    </alternativeName>
    <alternativeName>
        <fullName evidence="20">LTC4 synthase MGST3</fullName>
    </alternativeName>
</protein>
<evidence type="ECO:0000256" key="13">
    <source>
        <dbReference type="ARBA" id="ARBA00037884"/>
    </source>
</evidence>
<comment type="subcellular location">
    <subcellularLocation>
        <location evidence="1">Mitochondrion outer membrane</location>
        <topology evidence="1">Multi-pass membrane protein</topology>
    </subcellularLocation>
</comment>
<dbReference type="PANTHER" id="PTHR10250:SF26">
    <property type="entry name" value="GLUTATHIONE S-TRANSFERASE 3, MITOCHONDRIAL"/>
    <property type="match status" value="1"/>
</dbReference>
<evidence type="ECO:0000313" key="22">
    <source>
        <dbReference type="EMBL" id="OQR80691.1"/>
    </source>
</evidence>
<evidence type="ECO:0000256" key="17">
    <source>
        <dbReference type="ARBA" id="ARBA00051411"/>
    </source>
</evidence>
<keyword evidence="3 21" id="KW-0812">Transmembrane</keyword>
<proteinExistence type="predicted"/>
<evidence type="ECO:0000256" key="7">
    <source>
        <dbReference type="ARBA" id="ARBA00023098"/>
    </source>
</evidence>
<dbReference type="GO" id="GO:0005741">
    <property type="term" value="C:mitochondrial outer membrane"/>
    <property type="evidence" value="ECO:0007669"/>
    <property type="project" value="UniProtKB-SubCell"/>
</dbReference>
<dbReference type="EC" id="4.4.1.20" evidence="15"/>
<organism evidence="22 23">
    <name type="scientific">Achlya hypogyna</name>
    <name type="common">Oomycete</name>
    <name type="synonym">Protoachlya hypogyna</name>
    <dbReference type="NCBI Taxonomy" id="1202772"/>
    <lineage>
        <taxon>Eukaryota</taxon>
        <taxon>Sar</taxon>
        <taxon>Stramenopiles</taxon>
        <taxon>Oomycota</taxon>
        <taxon>Saprolegniomycetes</taxon>
        <taxon>Saprolegniales</taxon>
        <taxon>Achlyaceae</taxon>
        <taxon>Achlya</taxon>
    </lineage>
</organism>
<evidence type="ECO:0000256" key="8">
    <source>
        <dbReference type="ARBA" id="ARBA00023128"/>
    </source>
</evidence>
<dbReference type="GO" id="GO:0004602">
    <property type="term" value="F:glutathione peroxidase activity"/>
    <property type="evidence" value="ECO:0007669"/>
    <property type="project" value="TreeGrafter"/>
</dbReference>
<keyword evidence="23" id="KW-1185">Reference proteome</keyword>
<dbReference type="STRING" id="1202772.A0A1V9Y4P0"/>
<dbReference type="GO" id="GO:0005783">
    <property type="term" value="C:endoplasmic reticulum"/>
    <property type="evidence" value="ECO:0007669"/>
    <property type="project" value="TreeGrafter"/>
</dbReference>
<feature type="transmembrane region" description="Helical" evidence="21">
    <location>
        <begin position="89"/>
        <end position="109"/>
    </location>
</feature>
<dbReference type="OrthoDB" id="410651at2759"/>
<keyword evidence="10" id="KW-0564">Palmitate</keyword>
<reference evidence="22 23" key="1">
    <citation type="journal article" date="2014" name="Genome Biol. Evol.">
        <title>The secreted proteins of Achlya hypogyna and Thraustotheca clavata identify the ancestral oomycete secretome and reveal gene acquisitions by horizontal gene transfer.</title>
        <authorList>
            <person name="Misner I."/>
            <person name="Blouin N."/>
            <person name="Leonard G."/>
            <person name="Richards T.A."/>
            <person name="Lane C.E."/>
        </authorList>
    </citation>
    <scope>NUCLEOTIDE SEQUENCE [LARGE SCALE GENOMIC DNA]</scope>
    <source>
        <strain evidence="22 23">ATCC 48635</strain>
    </source>
</reference>
<name>A0A1V9Y4P0_ACHHY</name>
<evidence type="ECO:0000256" key="5">
    <source>
        <dbReference type="ARBA" id="ARBA00022989"/>
    </source>
</evidence>
<evidence type="ECO:0000313" key="23">
    <source>
        <dbReference type="Proteomes" id="UP000243579"/>
    </source>
</evidence>
<keyword evidence="5 21" id="KW-1133">Transmembrane helix</keyword>
<dbReference type="Pfam" id="PF01124">
    <property type="entry name" value="MAPEG"/>
    <property type="match status" value="1"/>
</dbReference>
<comment type="caution">
    <text evidence="22">The sequence shown here is derived from an EMBL/GenBank/DDBJ whole genome shotgun (WGS) entry which is preliminary data.</text>
</comment>
<feature type="transmembrane region" description="Helical" evidence="21">
    <location>
        <begin position="121"/>
        <end position="141"/>
    </location>
</feature>
<keyword evidence="12" id="KW-0449">Lipoprotein</keyword>
<evidence type="ECO:0000256" key="20">
    <source>
        <dbReference type="ARBA" id="ARBA00076908"/>
    </source>
</evidence>
<dbReference type="SUPFAM" id="SSF161084">
    <property type="entry name" value="MAPEG domain-like"/>
    <property type="match status" value="1"/>
</dbReference>
<keyword evidence="8" id="KW-0496">Mitochondrion</keyword>
<evidence type="ECO:0000256" key="6">
    <source>
        <dbReference type="ARBA" id="ARBA00023002"/>
    </source>
</evidence>
<keyword evidence="6" id="KW-0560">Oxidoreductase</keyword>
<evidence type="ECO:0000256" key="2">
    <source>
        <dbReference type="ARBA" id="ARBA00022679"/>
    </source>
</evidence>
<evidence type="ECO:0000256" key="9">
    <source>
        <dbReference type="ARBA" id="ARBA00023136"/>
    </source>
</evidence>
<dbReference type="InterPro" id="IPR050997">
    <property type="entry name" value="MAPEG"/>
</dbReference>
<keyword evidence="9 21" id="KW-0472">Membrane</keyword>
<dbReference type="GO" id="GO:0004364">
    <property type="term" value="F:glutathione transferase activity"/>
    <property type="evidence" value="ECO:0007669"/>
    <property type="project" value="TreeGrafter"/>
</dbReference>
<dbReference type="FunFam" id="1.20.120.550:FF:000004">
    <property type="entry name" value="Microsomal glutathione S-transferase 3"/>
    <property type="match status" value="1"/>
</dbReference>